<keyword evidence="2" id="KW-1185">Reference proteome</keyword>
<evidence type="ECO:0000313" key="2">
    <source>
        <dbReference type="Proteomes" id="UP001054252"/>
    </source>
</evidence>
<protein>
    <submittedName>
        <fullName evidence="1">Uncharacterized protein</fullName>
    </submittedName>
</protein>
<evidence type="ECO:0000313" key="1">
    <source>
        <dbReference type="EMBL" id="GKV26453.1"/>
    </source>
</evidence>
<dbReference type="EMBL" id="BPVZ01000072">
    <property type="protein sequence ID" value="GKV26453.1"/>
    <property type="molecule type" value="Genomic_DNA"/>
</dbReference>
<name>A0AAV5KPP5_9ROSI</name>
<dbReference type="Proteomes" id="UP001054252">
    <property type="component" value="Unassembled WGS sequence"/>
</dbReference>
<accession>A0AAV5KPP5</accession>
<organism evidence="1 2">
    <name type="scientific">Rubroshorea leprosula</name>
    <dbReference type="NCBI Taxonomy" id="152421"/>
    <lineage>
        <taxon>Eukaryota</taxon>
        <taxon>Viridiplantae</taxon>
        <taxon>Streptophyta</taxon>
        <taxon>Embryophyta</taxon>
        <taxon>Tracheophyta</taxon>
        <taxon>Spermatophyta</taxon>
        <taxon>Magnoliopsida</taxon>
        <taxon>eudicotyledons</taxon>
        <taxon>Gunneridae</taxon>
        <taxon>Pentapetalae</taxon>
        <taxon>rosids</taxon>
        <taxon>malvids</taxon>
        <taxon>Malvales</taxon>
        <taxon>Dipterocarpaceae</taxon>
        <taxon>Rubroshorea</taxon>
    </lineage>
</organism>
<sequence>MQRVETYLFMSVNKFHFNLATRPIGLDYTHIAYLHQRNITVTLI</sequence>
<gene>
    <name evidence="1" type="ORF">SLEP1_g35746</name>
</gene>
<dbReference type="AlphaFoldDB" id="A0AAV5KPP5"/>
<reference evidence="1 2" key="1">
    <citation type="journal article" date="2021" name="Commun. Biol.">
        <title>The genome of Shorea leprosula (Dipterocarpaceae) highlights the ecological relevance of drought in aseasonal tropical rainforests.</title>
        <authorList>
            <person name="Ng K.K.S."/>
            <person name="Kobayashi M.J."/>
            <person name="Fawcett J.A."/>
            <person name="Hatakeyama M."/>
            <person name="Paape T."/>
            <person name="Ng C.H."/>
            <person name="Ang C.C."/>
            <person name="Tnah L.H."/>
            <person name="Lee C.T."/>
            <person name="Nishiyama T."/>
            <person name="Sese J."/>
            <person name="O'Brien M.J."/>
            <person name="Copetti D."/>
            <person name="Mohd Noor M.I."/>
            <person name="Ong R.C."/>
            <person name="Putra M."/>
            <person name="Sireger I.Z."/>
            <person name="Indrioko S."/>
            <person name="Kosugi Y."/>
            <person name="Izuno A."/>
            <person name="Isagi Y."/>
            <person name="Lee S.L."/>
            <person name="Shimizu K.K."/>
        </authorList>
    </citation>
    <scope>NUCLEOTIDE SEQUENCE [LARGE SCALE GENOMIC DNA]</scope>
    <source>
        <strain evidence="1">214</strain>
    </source>
</reference>
<proteinExistence type="predicted"/>
<comment type="caution">
    <text evidence="1">The sequence shown here is derived from an EMBL/GenBank/DDBJ whole genome shotgun (WGS) entry which is preliminary data.</text>
</comment>